<dbReference type="Proteomes" id="UP000016648">
    <property type="component" value="Unassembled WGS sequence"/>
</dbReference>
<dbReference type="Gene3D" id="1.10.1220.10">
    <property type="entry name" value="Met repressor-like"/>
    <property type="match status" value="1"/>
</dbReference>
<dbReference type="InterPro" id="IPR010985">
    <property type="entry name" value="Ribbon_hlx_hlx"/>
</dbReference>
<protein>
    <submittedName>
        <fullName evidence="2">Uncharacterized protein</fullName>
    </submittedName>
</protein>
<dbReference type="GO" id="GO:0006355">
    <property type="term" value="P:regulation of DNA-templated transcription"/>
    <property type="evidence" value="ECO:0007669"/>
    <property type="project" value="InterPro"/>
</dbReference>
<keyword evidence="3" id="KW-1185">Reference proteome</keyword>
<gene>
    <name evidence="2" type="ORF">HMPREF9135_1365</name>
</gene>
<dbReference type="EMBL" id="AWEY01000004">
    <property type="protein sequence ID" value="ERK40530.1"/>
    <property type="molecule type" value="Genomic_DNA"/>
</dbReference>
<organism evidence="2 3">
    <name type="scientific">Segatella baroniae F0067</name>
    <dbReference type="NCBI Taxonomy" id="1115809"/>
    <lineage>
        <taxon>Bacteria</taxon>
        <taxon>Pseudomonadati</taxon>
        <taxon>Bacteroidota</taxon>
        <taxon>Bacteroidia</taxon>
        <taxon>Bacteroidales</taxon>
        <taxon>Prevotellaceae</taxon>
        <taxon>Segatella</taxon>
    </lineage>
</organism>
<evidence type="ECO:0000256" key="1">
    <source>
        <dbReference type="SAM" id="MobiDB-lite"/>
    </source>
</evidence>
<feature type="region of interest" description="Disordered" evidence="1">
    <location>
        <begin position="51"/>
        <end position="71"/>
    </location>
</feature>
<dbReference type="InterPro" id="IPR013321">
    <property type="entry name" value="Arc_rbn_hlx_hlx"/>
</dbReference>
<dbReference type="PATRIC" id="fig|1115809.3.peg.149"/>
<dbReference type="RefSeq" id="WP_021588567.1">
    <property type="nucleotide sequence ID" value="NZ_AWEY01000004.1"/>
</dbReference>
<evidence type="ECO:0000313" key="3">
    <source>
        <dbReference type="Proteomes" id="UP000016648"/>
    </source>
</evidence>
<reference evidence="2 3" key="1">
    <citation type="submission" date="2013-08" db="EMBL/GenBank/DDBJ databases">
        <authorList>
            <person name="Durkin A.S."/>
            <person name="Haft D.R."/>
            <person name="McCorrison J."/>
            <person name="Torralba M."/>
            <person name="Gillis M."/>
            <person name="Haft D.H."/>
            <person name="Methe B."/>
            <person name="Sutton G."/>
            <person name="Nelson K.E."/>
        </authorList>
    </citation>
    <scope>NUCLEOTIDE SEQUENCE [LARGE SCALE GENOMIC DNA]</scope>
    <source>
        <strain evidence="2 3">F0067</strain>
    </source>
</reference>
<dbReference type="AlphaFoldDB" id="U2NR75"/>
<comment type="caution">
    <text evidence="2">The sequence shown here is derived from an EMBL/GenBank/DDBJ whole genome shotgun (WGS) entry which is preliminary data.</text>
</comment>
<dbReference type="SUPFAM" id="SSF47598">
    <property type="entry name" value="Ribbon-helix-helix"/>
    <property type="match status" value="1"/>
</dbReference>
<evidence type="ECO:0000313" key="2">
    <source>
        <dbReference type="EMBL" id="ERK40530.1"/>
    </source>
</evidence>
<proteinExistence type="predicted"/>
<sequence length="71" mass="8138">MAKKETNTKSFILRLDGDTMAAVERWAADEFRSINGQMQWIIAEALRKSGRLPKKRKAKNEETTETNLPSE</sequence>
<accession>U2NR75</accession>
<name>U2NR75_9BACT</name>